<protein>
    <recommendedName>
        <fullName evidence="2">C2H2-type domain-containing protein</fullName>
    </recommendedName>
</protein>
<evidence type="ECO:0000259" key="2">
    <source>
        <dbReference type="PROSITE" id="PS50157"/>
    </source>
</evidence>
<dbReference type="AlphaFoldDB" id="T1KZQ5"/>
<dbReference type="GO" id="GO:0008270">
    <property type="term" value="F:zinc ion binding"/>
    <property type="evidence" value="ECO:0007669"/>
    <property type="project" value="UniProtKB-KW"/>
</dbReference>
<dbReference type="PROSITE" id="PS50157">
    <property type="entry name" value="ZINC_FINGER_C2H2_2"/>
    <property type="match status" value="1"/>
</dbReference>
<dbReference type="PROSITE" id="PS00028">
    <property type="entry name" value="ZINC_FINGER_C2H2_1"/>
    <property type="match status" value="1"/>
</dbReference>
<reference evidence="4" key="1">
    <citation type="submission" date="2011-08" db="EMBL/GenBank/DDBJ databases">
        <authorList>
            <person name="Rombauts S."/>
        </authorList>
    </citation>
    <scope>NUCLEOTIDE SEQUENCE</scope>
    <source>
        <strain evidence="4">London</strain>
    </source>
</reference>
<dbReference type="EnsemblMetazoa" id="tetur28g02450.1">
    <property type="protein sequence ID" value="tetur28g02450.1"/>
    <property type="gene ID" value="tetur28g02450"/>
</dbReference>
<evidence type="ECO:0000313" key="4">
    <source>
        <dbReference type="Proteomes" id="UP000015104"/>
    </source>
</evidence>
<keyword evidence="1" id="KW-0863">Zinc-finger</keyword>
<dbReference type="InterPro" id="IPR013087">
    <property type="entry name" value="Znf_C2H2_type"/>
</dbReference>
<keyword evidence="1" id="KW-0862">Zinc</keyword>
<dbReference type="HOGENOM" id="CLU_788289_0_0_1"/>
<feature type="domain" description="C2H2-type" evidence="2">
    <location>
        <begin position="105"/>
        <end position="132"/>
    </location>
</feature>
<dbReference type="EMBL" id="CAEY01000744">
    <property type="status" value="NOT_ANNOTATED_CDS"/>
    <property type="molecule type" value="Genomic_DNA"/>
</dbReference>
<accession>T1KZQ5</accession>
<evidence type="ECO:0000313" key="3">
    <source>
        <dbReference type="EnsemblMetazoa" id="tetur28g02450.1"/>
    </source>
</evidence>
<keyword evidence="1" id="KW-0479">Metal-binding</keyword>
<name>T1KZQ5_TETUR</name>
<proteinExistence type="predicted"/>
<organism evidence="3 4">
    <name type="scientific">Tetranychus urticae</name>
    <name type="common">Two-spotted spider mite</name>
    <dbReference type="NCBI Taxonomy" id="32264"/>
    <lineage>
        <taxon>Eukaryota</taxon>
        <taxon>Metazoa</taxon>
        <taxon>Ecdysozoa</taxon>
        <taxon>Arthropoda</taxon>
        <taxon>Chelicerata</taxon>
        <taxon>Arachnida</taxon>
        <taxon>Acari</taxon>
        <taxon>Acariformes</taxon>
        <taxon>Trombidiformes</taxon>
        <taxon>Prostigmata</taxon>
        <taxon>Eleutherengona</taxon>
        <taxon>Raphignathae</taxon>
        <taxon>Tetranychoidea</taxon>
        <taxon>Tetranychidae</taxon>
        <taxon>Tetranychus</taxon>
    </lineage>
</organism>
<evidence type="ECO:0000256" key="1">
    <source>
        <dbReference type="PROSITE-ProRule" id="PRU00042"/>
    </source>
</evidence>
<keyword evidence="4" id="KW-1185">Reference proteome</keyword>
<sequence length="352" mass="40560">MFYLLVEAKGSLNSASAINLFPWNFDVFHIGIYPHEPHQVFSSIHGNLPVPEKTVRDDFQRKVSIVVIKNKKRFICTNNLCNHGNEKFPKKENIILHLYKKYVLFVCVACGAMFHEKSTLGVHQASHCRFRKKLKAPDNLNDIKNEDDKVIEDDNNGDGEKNVDIKTEEEVFKILIQTALKRAHEDGLLIQFEKTEALINALSSDFKSMSFLVLLASIIMCQEGKYGLERDELQCHDDYYKIWMDTERCFQIVELATKKAISIEVLESRVKRGVGKESDSYVCKYPFCRCSGKFKRNTKLEMISHIEQSNYRLVCCGCHSSFKVISSLIRHSNDSCKHSKLLDKMKEAAKKY</sequence>
<reference evidence="3" key="2">
    <citation type="submission" date="2015-06" db="UniProtKB">
        <authorList>
            <consortium name="EnsemblMetazoa"/>
        </authorList>
    </citation>
    <scope>IDENTIFICATION</scope>
</reference>
<dbReference type="Proteomes" id="UP000015104">
    <property type="component" value="Unassembled WGS sequence"/>
</dbReference>